<name>L8WR72_THACA</name>
<evidence type="ECO:0000313" key="2">
    <source>
        <dbReference type="Proteomes" id="UP000011668"/>
    </source>
</evidence>
<dbReference type="EMBL" id="AFRT01002016">
    <property type="protein sequence ID" value="ELU38849.1"/>
    <property type="molecule type" value="Genomic_DNA"/>
</dbReference>
<dbReference type="AlphaFoldDB" id="L8WR72"/>
<evidence type="ECO:0000313" key="1">
    <source>
        <dbReference type="EMBL" id="ELU38849.1"/>
    </source>
</evidence>
<accession>L8WR72</accession>
<protein>
    <submittedName>
        <fullName evidence="1">Uncharacterized protein</fullName>
    </submittedName>
</protein>
<proteinExistence type="predicted"/>
<dbReference type="HOGENOM" id="CLU_2387676_0_0_1"/>
<keyword evidence="2" id="KW-1185">Reference proteome</keyword>
<organism evidence="1 2">
    <name type="scientific">Thanatephorus cucumeris (strain AG1-IA)</name>
    <name type="common">Rice sheath blight fungus</name>
    <name type="synonym">Rhizoctonia solani</name>
    <dbReference type="NCBI Taxonomy" id="983506"/>
    <lineage>
        <taxon>Eukaryota</taxon>
        <taxon>Fungi</taxon>
        <taxon>Dikarya</taxon>
        <taxon>Basidiomycota</taxon>
        <taxon>Agaricomycotina</taxon>
        <taxon>Agaricomycetes</taxon>
        <taxon>Cantharellales</taxon>
        <taxon>Ceratobasidiaceae</taxon>
        <taxon>Rhizoctonia</taxon>
        <taxon>Rhizoctonia solani AG-1</taxon>
    </lineage>
</organism>
<comment type="caution">
    <text evidence="1">The sequence shown here is derived from an EMBL/GenBank/DDBJ whole genome shotgun (WGS) entry which is preliminary data.</text>
</comment>
<reference evidence="1 2" key="1">
    <citation type="journal article" date="2013" name="Nat. Commun.">
        <title>The evolution and pathogenic mechanisms of the rice sheath blight pathogen.</title>
        <authorList>
            <person name="Zheng A."/>
            <person name="Lin R."/>
            <person name="Xu L."/>
            <person name="Qin P."/>
            <person name="Tang C."/>
            <person name="Ai P."/>
            <person name="Zhang D."/>
            <person name="Liu Y."/>
            <person name="Sun Z."/>
            <person name="Feng H."/>
            <person name="Wang Y."/>
            <person name="Chen Y."/>
            <person name="Liang X."/>
            <person name="Fu R."/>
            <person name="Li Q."/>
            <person name="Zhang J."/>
            <person name="Yu X."/>
            <person name="Xie Z."/>
            <person name="Ding L."/>
            <person name="Guan P."/>
            <person name="Tang J."/>
            <person name="Liang Y."/>
            <person name="Wang S."/>
            <person name="Deng Q."/>
            <person name="Li S."/>
            <person name="Zhu J."/>
            <person name="Wang L."/>
            <person name="Liu H."/>
            <person name="Li P."/>
        </authorList>
    </citation>
    <scope>NUCLEOTIDE SEQUENCE [LARGE SCALE GENOMIC DNA]</scope>
    <source>
        <strain evidence="2">AG-1 IA</strain>
    </source>
</reference>
<gene>
    <name evidence="1" type="ORF">AG1IA_07115</name>
</gene>
<dbReference type="Proteomes" id="UP000011668">
    <property type="component" value="Unassembled WGS sequence"/>
</dbReference>
<sequence length="94" mass="10616">MREYSVTLTICHFPPMLILDRHGESILDTKCDGTPWGWRRSIKNAGYQAISRDVPHPRSRFGWKGRILSANFLLAWVVSVGGGCSSDTLRILSR</sequence>